<feature type="transmembrane region" description="Helical" evidence="1">
    <location>
        <begin position="169"/>
        <end position="194"/>
    </location>
</feature>
<keyword evidence="1" id="KW-0812">Transmembrane</keyword>
<accession>Q8D0D1</accession>
<feature type="transmembrane region" description="Helical" evidence="1">
    <location>
        <begin position="18"/>
        <end position="40"/>
    </location>
</feature>
<feature type="transmembrane region" description="Helical" evidence="1">
    <location>
        <begin position="97"/>
        <end position="115"/>
    </location>
</feature>
<dbReference type="HOGENOM" id="CLU_045824_1_0_6"/>
<dbReference type="InterPro" id="IPR007029">
    <property type="entry name" value="YHS_dom"/>
</dbReference>
<feature type="transmembrane region" description="Helical" evidence="1">
    <location>
        <begin position="214"/>
        <end position="232"/>
    </location>
</feature>
<organism evidence="4 7">
    <name type="scientific">Yersinia pestis</name>
    <dbReference type="NCBI Taxonomy" id="632"/>
    <lineage>
        <taxon>Bacteria</taxon>
        <taxon>Pseudomonadati</taxon>
        <taxon>Pseudomonadota</taxon>
        <taxon>Gammaproteobacteria</taxon>
        <taxon>Enterobacterales</taxon>
        <taxon>Yersiniaceae</taxon>
        <taxon>Yersinia</taxon>
    </lineage>
</organism>
<reference evidence="5" key="2">
    <citation type="submission" date="2003-04" db="EMBL/GenBank/DDBJ databases">
        <authorList>
            <person name="Song Y."/>
            <person name="Tong Z."/>
            <person name="Wang L."/>
            <person name="Han Y."/>
            <person name="Zhang J."/>
            <person name="Pei D."/>
            <person name="Wang J."/>
            <person name="Zhou D."/>
            <person name="Han Y."/>
            <person name="Pang X."/>
            <person name="Zhai J."/>
            <person name="Chen F."/>
            <person name="Qin H."/>
            <person name="Wang J."/>
            <person name="Li S."/>
            <person name="Guo Z."/>
            <person name="Ye C."/>
            <person name="Du Z."/>
            <person name="Lin W."/>
            <person name="Wang J."/>
            <person name="Yu J."/>
            <person name="Yang H."/>
            <person name="Wang J."/>
            <person name="Huang P."/>
            <person name="Yang R."/>
        </authorList>
    </citation>
    <scope>NUCLEOTIDE SEQUENCE</scope>
    <source>
        <strain evidence="5">91001</strain>
    </source>
</reference>
<dbReference type="EMBL" id="AE017042">
    <property type="protein sequence ID" value="AAS61917.1"/>
    <property type="molecule type" value="Genomic_DNA"/>
</dbReference>
<gene>
    <name evidence="4" type="ordered locus">y2367</name>
    <name evidence="5" type="ordered locus">YP_1687</name>
</gene>
<feature type="transmembrane region" description="Helical" evidence="1">
    <location>
        <begin position="73"/>
        <end position="90"/>
    </location>
</feature>
<evidence type="ECO:0000313" key="6">
    <source>
        <dbReference type="Proteomes" id="UP000001019"/>
    </source>
</evidence>
<keyword evidence="1" id="KW-1133">Transmembrane helix</keyword>
<evidence type="ECO:0000313" key="7">
    <source>
        <dbReference type="Proteomes" id="UP000002490"/>
    </source>
</evidence>
<feature type="domain" description="Membrane iron-sulfur containing protein FtrD-like" evidence="3">
    <location>
        <begin position="312"/>
        <end position="415"/>
    </location>
</feature>
<dbReference type="KEGG" id="ypm:YP_1687"/>
<name>Q8D0D1_YERPE</name>
<dbReference type="Proteomes" id="UP000002490">
    <property type="component" value="Chromosome"/>
</dbReference>
<feature type="transmembrane region" description="Helical" evidence="1">
    <location>
        <begin position="260"/>
        <end position="281"/>
    </location>
</feature>
<reference evidence="5" key="4">
    <citation type="submission" date="2016-05" db="EMBL/GenBank/DDBJ databases">
        <title>Reannotation of Yersinia pestis strain 91001 based on omics data.</title>
        <authorList>
            <person name="Yiqing M."/>
        </authorList>
    </citation>
    <scope>NUCLEOTIDE SEQUENCE</scope>
    <source>
        <strain evidence="5">91001</strain>
    </source>
</reference>
<protein>
    <submittedName>
        <fullName evidence="4 5">Membrane protein</fullName>
    </submittedName>
</protein>
<evidence type="ECO:0000313" key="5">
    <source>
        <dbReference type="EMBL" id="AAS61917.1"/>
    </source>
</evidence>
<reference evidence="6" key="3">
    <citation type="journal article" date="2004" name="DNA Res.">
        <title>Complete genome sequence of Yersinia pestis strain 91001, an isolate avirulent to humans.</title>
        <authorList>
            <person name="Song Y."/>
            <person name="Tong Z."/>
            <person name="Wang J."/>
            <person name="Wang L."/>
            <person name="Guo Z."/>
            <person name="Han Y."/>
            <person name="Zhang J."/>
            <person name="Pei D."/>
            <person name="Zhou D."/>
            <person name="Qin H."/>
            <person name="Pang X."/>
            <person name="Han Y."/>
            <person name="Zhai J."/>
            <person name="Li M."/>
            <person name="Cui B."/>
            <person name="Qi Z."/>
            <person name="Jin L."/>
            <person name="Dai R."/>
            <person name="Chen F."/>
            <person name="Li S."/>
            <person name="Ye C."/>
            <person name="Du Z."/>
            <person name="Lin W."/>
            <person name="Wang J."/>
            <person name="Yu J."/>
            <person name="Yang H."/>
            <person name="Wang J."/>
            <person name="Huang P."/>
            <person name="Yang R."/>
        </authorList>
    </citation>
    <scope>NUCLEOTIDE SEQUENCE [LARGE SCALE GENOMIC DNA]</scope>
    <source>
        <strain evidence="6">91001 / Biovar Mediaevalis</strain>
    </source>
</reference>
<dbReference type="AlphaFoldDB" id="Q8D0D1"/>
<evidence type="ECO:0000313" key="4">
    <source>
        <dbReference type="EMBL" id="AAM85925.1"/>
    </source>
</evidence>
<dbReference type="DNASU" id="1147314"/>
<dbReference type="Pfam" id="PF04945">
    <property type="entry name" value="YHS"/>
    <property type="match status" value="1"/>
</dbReference>
<feature type="transmembrane region" description="Helical" evidence="1">
    <location>
        <begin position="135"/>
        <end position="157"/>
    </location>
</feature>
<evidence type="ECO:0000256" key="1">
    <source>
        <dbReference type="SAM" id="Phobius"/>
    </source>
</evidence>
<dbReference type="Proteomes" id="UP000001019">
    <property type="component" value="Chromosome"/>
</dbReference>
<evidence type="ECO:0000259" key="3">
    <source>
        <dbReference type="Pfam" id="PF10080"/>
    </source>
</evidence>
<dbReference type="EnsemblBacteria" id="AAS61917">
    <property type="protein sequence ID" value="AAS61917"/>
    <property type="gene ID" value="YP_1687"/>
</dbReference>
<evidence type="ECO:0000259" key="2">
    <source>
        <dbReference type="Pfam" id="PF04945"/>
    </source>
</evidence>
<dbReference type="InterPro" id="IPR018758">
    <property type="entry name" value="FtrD-like"/>
</dbReference>
<sequence>MITGRCCDFLAQGMPMSYFFISVLQAFLPVALLLGLNWVVRPAPVLNRIVWITILMAIVGIWMGNYYPKSQQWQLALAGIQLLSLLLFLCSQFICRVSLGYFWQALLVFGAALNWGNNPNLGALTNTHVINTDLLLNLAATVVAFGWVIFCAVLLLMMVRQLPRCRGPLLVALTLLLILPISGDVFLLLMKLHVVPLTKSLLSYVALVTNGHAWLNYICALLLAFTVLCYLWPWSRSRHVVSQTSEAIAKRKALAAYRNVRRILFLSLLALVVVAAAQFYWDKVASQPPQLSEALPVTLSSDGLVHIPVEQVRDGKLHRFVWIADDGKAVRFFIINRYPDRLRLSVVFDACLLCGDQGYVMEGNQVICVACAVHIFIPSIGKAGGCNPIPLENWQSDDNELIIPRASLAAGVNYFTTVVTLDVVDPVDKSHLTNQKSEYKYSYGGKTYFFSSEANYNRFRDHPEQFVTPVAGEGDASDDRQENP</sequence>
<proteinExistence type="predicted"/>
<dbReference type="EMBL" id="AE009952">
    <property type="protein sequence ID" value="AAM85925.1"/>
    <property type="molecule type" value="Genomic_DNA"/>
</dbReference>
<reference evidence="4 7" key="1">
    <citation type="journal article" date="2002" name="J. Bacteriol.">
        <title>Genome sequence of Yersinia pestis KIM.</title>
        <authorList>
            <person name="Deng W."/>
            <person name="Burland V."/>
            <person name="Plunkett G.III."/>
            <person name="Boutin A."/>
            <person name="Mayhew G.F."/>
            <person name="Liss P."/>
            <person name="Perna N.T."/>
            <person name="Rose D.J."/>
            <person name="Mau B."/>
            <person name="Zhou S."/>
            <person name="Schwartz D.C."/>
            <person name="Fetherston J.D."/>
            <person name="Lindler L.E."/>
            <person name="Brubaker R.R."/>
            <person name="Plana G.V."/>
            <person name="Straley S.C."/>
            <person name="McDonough K.A."/>
            <person name="Nilles M.L."/>
            <person name="Matson J.S."/>
            <person name="Blattner F.R."/>
            <person name="Perry R.D."/>
        </authorList>
    </citation>
    <scope>NUCLEOTIDE SEQUENCE [LARGE SCALE GENOMIC DNA]</scope>
    <source>
        <strain evidence="4">KIM</strain>
        <strain evidence="7">KIM10+ / Biovar Mediaevalis</strain>
    </source>
</reference>
<accession>Q74UM4</accession>
<dbReference type="KEGG" id="ypk:y2367"/>
<feature type="transmembrane region" description="Helical" evidence="1">
    <location>
        <begin position="49"/>
        <end position="67"/>
    </location>
</feature>
<dbReference type="Pfam" id="PF10080">
    <property type="entry name" value="FtrD-like"/>
    <property type="match status" value="1"/>
</dbReference>
<keyword evidence="1" id="KW-0472">Membrane</keyword>
<feature type="domain" description="YHS" evidence="2">
    <location>
        <begin position="423"/>
        <end position="469"/>
    </location>
</feature>